<evidence type="ECO:0000256" key="1">
    <source>
        <dbReference type="SAM" id="MobiDB-lite"/>
    </source>
</evidence>
<feature type="region of interest" description="Disordered" evidence="1">
    <location>
        <begin position="316"/>
        <end position="340"/>
    </location>
</feature>
<dbReference type="AlphaFoldDB" id="A0AAV0BNA7"/>
<proteinExistence type="predicted"/>
<dbReference type="PANTHER" id="PTHR28142:SF1">
    <property type="entry name" value="MITOCHONDRIAL INNER MEMBRANE I-AAA PROTEASE SUPERCOMPLEX SUBUNIT MGR3-RELATED"/>
    <property type="match status" value="1"/>
</dbReference>
<feature type="region of interest" description="Disordered" evidence="1">
    <location>
        <begin position="68"/>
        <end position="95"/>
    </location>
</feature>
<keyword evidence="3" id="KW-1185">Reference proteome</keyword>
<protein>
    <submittedName>
        <fullName evidence="2">Uncharacterized protein</fullName>
    </submittedName>
</protein>
<evidence type="ECO:0000313" key="2">
    <source>
        <dbReference type="EMBL" id="CAH7687656.1"/>
    </source>
</evidence>
<accession>A0AAV0BNA7</accession>
<dbReference type="Proteomes" id="UP001153365">
    <property type="component" value="Unassembled WGS sequence"/>
</dbReference>
<dbReference type="InterPro" id="IPR040201">
    <property type="entry name" value="Mrg3-like"/>
</dbReference>
<reference evidence="2" key="1">
    <citation type="submission" date="2022-06" db="EMBL/GenBank/DDBJ databases">
        <authorList>
            <consortium name="SYNGENTA / RWTH Aachen University"/>
        </authorList>
    </citation>
    <scope>NUCLEOTIDE SEQUENCE</scope>
</reference>
<gene>
    <name evidence="2" type="ORF">PPACK8108_LOCUS22468</name>
</gene>
<feature type="compositionally biased region" description="Polar residues" evidence="1">
    <location>
        <begin position="318"/>
        <end position="328"/>
    </location>
</feature>
<evidence type="ECO:0000313" key="3">
    <source>
        <dbReference type="Proteomes" id="UP001153365"/>
    </source>
</evidence>
<sequence length="555" mass="63928">MGALIPSSRALNSCLNNLSLIISNQTIRSTPRLSSFPTVNAQRLVISRGEKVRESSLLLSNRSDNYRTPLSINSQPASFGNKRNRSTLQPTSGKEPLSSKILITTIIITIISSSSYLLYRSSNASSDGVGDYPKEVKDLLRKGLNAQIRYNQINQSSNYFKSAYELSKKIYLDVSYERDDCHLDLIKISGIGIRWAESFERLGLIDQSIEIYERVFEDLLDERRRNGFDYGLEKHHLLVRFRAIQVSQKLADLISQILFDNDNEERGDRVGIEKRRRLIKGRSIDESIINEKRLESYLSFSVEEVLRLSMDLSSRSSKVNNQNQSSGPSGEEQDKGYSSQVKRGSLIEVLPDWISREEVGTCFERLGEFYDRKGKFEYALPLYLNALSIILPSSKLSGKHASTGDGRGNRFFLDKKVTIRDRCHGSILMNRISRSIYEDLMKRQRLDRKKIHQSGDIDLEHDREEDIRRINDDEKEILEGVIRWTNGSIQLSRSTIESFRKDESKMFYGLKKNLRKFLHRRGSSLQYDDEEDIKECESVFRVSNINLEEINKTRN</sequence>
<name>A0AAV0BNA7_PHAPC</name>
<feature type="compositionally biased region" description="Polar residues" evidence="1">
    <location>
        <begin position="68"/>
        <end position="78"/>
    </location>
</feature>
<comment type="caution">
    <text evidence="2">The sequence shown here is derived from an EMBL/GenBank/DDBJ whole genome shotgun (WGS) entry which is preliminary data.</text>
</comment>
<organism evidence="2 3">
    <name type="scientific">Phakopsora pachyrhizi</name>
    <name type="common">Asian soybean rust disease fungus</name>
    <dbReference type="NCBI Taxonomy" id="170000"/>
    <lineage>
        <taxon>Eukaryota</taxon>
        <taxon>Fungi</taxon>
        <taxon>Dikarya</taxon>
        <taxon>Basidiomycota</taxon>
        <taxon>Pucciniomycotina</taxon>
        <taxon>Pucciniomycetes</taxon>
        <taxon>Pucciniales</taxon>
        <taxon>Phakopsoraceae</taxon>
        <taxon>Phakopsora</taxon>
    </lineage>
</organism>
<dbReference type="EMBL" id="CALTRL010005897">
    <property type="protein sequence ID" value="CAH7687656.1"/>
    <property type="molecule type" value="Genomic_DNA"/>
</dbReference>
<dbReference type="PANTHER" id="PTHR28142">
    <property type="entry name" value="MITOCHONDRIAL INNER MEMBRANE I-AAA PROTEASE SUPERCOMPLEX SUBUNIT MGR3-RELATED"/>
    <property type="match status" value="1"/>
</dbReference>
<dbReference type="SUPFAM" id="SSF48452">
    <property type="entry name" value="TPR-like"/>
    <property type="match status" value="1"/>
</dbReference>
<dbReference type="InterPro" id="IPR011990">
    <property type="entry name" value="TPR-like_helical_dom_sf"/>
</dbReference>